<accession>A0A0E9XJ90</accession>
<dbReference type="EMBL" id="GBXM01006677">
    <property type="protein sequence ID" value="JAI01901.1"/>
    <property type="molecule type" value="Transcribed_RNA"/>
</dbReference>
<reference evidence="1" key="2">
    <citation type="journal article" date="2015" name="Fish Shellfish Immunol.">
        <title>Early steps in the European eel (Anguilla anguilla)-Vibrio vulnificus interaction in the gills: Role of the RtxA13 toxin.</title>
        <authorList>
            <person name="Callol A."/>
            <person name="Pajuelo D."/>
            <person name="Ebbesson L."/>
            <person name="Teles M."/>
            <person name="MacKenzie S."/>
            <person name="Amaro C."/>
        </authorList>
    </citation>
    <scope>NUCLEOTIDE SEQUENCE</scope>
</reference>
<evidence type="ECO:0000313" key="1">
    <source>
        <dbReference type="EMBL" id="JAI01901.1"/>
    </source>
</evidence>
<dbReference type="AlphaFoldDB" id="A0A0E9XJ90"/>
<organism evidence="1">
    <name type="scientific">Anguilla anguilla</name>
    <name type="common">European freshwater eel</name>
    <name type="synonym">Muraena anguilla</name>
    <dbReference type="NCBI Taxonomy" id="7936"/>
    <lineage>
        <taxon>Eukaryota</taxon>
        <taxon>Metazoa</taxon>
        <taxon>Chordata</taxon>
        <taxon>Craniata</taxon>
        <taxon>Vertebrata</taxon>
        <taxon>Euteleostomi</taxon>
        <taxon>Actinopterygii</taxon>
        <taxon>Neopterygii</taxon>
        <taxon>Teleostei</taxon>
        <taxon>Anguilliformes</taxon>
        <taxon>Anguillidae</taxon>
        <taxon>Anguilla</taxon>
    </lineage>
</organism>
<reference evidence="1" key="1">
    <citation type="submission" date="2014-11" db="EMBL/GenBank/DDBJ databases">
        <authorList>
            <person name="Amaro Gonzalez C."/>
        </authorList>
    </citation>
    <scope>NUCLEOTIDE SEQUENCE</scope>
</reference>
<protein>
    <submittedName>
        <fullName evidence="1">Uncharacterized protein</fullName>
    </submittedName>
</protein>
<name>A0A0E9XJ90_ANGAN</name>
<sequence length="52" mass="5820">MIHAFSRGNGAYYGSIFVLNMDLDGSVKHKSILILGLPFCGKVLEHRKKILM</sequence>
<proteinExistence type="predicted"/>